<feature type="transmembrane region" description="Helical" evidence="1">
    <location>
        <begin position="188"/>
        <end position="207"/>
    </location>
</feature>
<feature type="transmembrane region" description="Helical" evidence="1">
    <location>
        <begin position="51"/>
        <end position="68"/>
    </location>
</feature>
<name>A0ABV1DZC5_9FIRM</name>
<dbReference type="Proteomes" id="UP001489509">
    <property type="component" value="Unassembled WGS sequence"/>
</dbReference>
<keyword evidence="4" id="KW-1185">Reference proteome</keyword>
<evidence type="ECO:0000259" key="2">
    <source>
        <dbReference type="Pfam" id="PF07786"/>
    </source>
</evidence>
<gene>
    <name evidence="3" type="ORF">WMO26_02525</name>
</gene>
<feature type="transmembrane region" description="Helical" evidence="1">
    <location>
        <begin position="12"/>
        <end position="31"/>
    </location>
</feature>
<evidence type="ECO:0000313" key="4">
    <source>
        <dbReference type="Proteomes" id="UP001489509"/>
    </source>
</evidence>
<organism evidence="3 4">
    <name type="scientific">Solibaculum intestinale</name>
    <dbReference type="NCBI Taxonomy" id="3133165"/>
    <lineage>
        <taxon>Bacteria</taxon>
        <taxon>Bacillati</taxon>
        <taxon>Bacillota</taxon>
        <taxon>Clostridia</taxon>
        <taxon>Eubacteriales</taxon>
        <taxon>Oscillospiraceae</taxon>
        <taxon>Solibaculum</taxon>
    </lineage>
</organism>
<evidence type="ECO:0000256" key="1">
    <source>
        <dbReference type="SAM" id="Phobius"/>
    </source>
</evidence>
<evidence type="ECO:0000313" key="3">
    <source>
        <dbReference type="EMBL" id="MEQ2439697.1"/>
    </source>
</evidence>
<dbReference type="RefSeq" id="WP_349217960.1">
    <property type="nucleotide sequence ID" value="NZ_JBBMFD010000002.1"/>
</dbReference>
<comment type="caution">
    <text evidence="3">The sequence shown here is derived from an EMBL/GenBank/DDBJ whole genome shotgun (WGS) entry which is preliminary data.</text>
</comment>
<proteinExistence type="predicted"/>
<dbReference type="Pfam" id="PF07786">
    <property type="entry name" value="HGSNAT_cat"/>
    <property type="match status" value="1"/>
</dbReference>
<feature type="transmembrane region" description="Helical" evidence="1">
    <location>
        <begin position="100"/>
        <end position="117"/>
    </location>
</feature>
<accession>A0ABV1DZC5</accession>
<keyword evidence="1" id="KW-0812">Transmembrane</keyword>
<feature type="transmembrane region" description="Helical" evidence="1">
    <location>
        <begin position="129"/>
        <end position="146"/>
    </location>
</feature>
<sequence>MEQALPKSRIHLIDEIRGFCILAMIFHHAAYDVVEVFGDKNGLPFLQFCEAVRLPFVFAFILISGLACRLSHSNALRGAKLAVIALLLTAFTAIFMPGQIILFGILHMLAAGMLLFALMRPVLDKCKPWAGIAVCLLLFLLTYRMQEGFVGIPYLLEIPLPESLTKMEWLFPFGIVGEHFYSADYFPLFPWLFLFLLGSFIGVWAKEGKFPKWMYPTRVPFLSFVGKYTLWVYIAHQPVVYGILYVFYQWILPAIS</sequence>
<dbReference type="EMBL" id="JBBMFD010000002">
    <property type="protein sequence ID" value="MEQ2439697.1"/>
    <property type="molecule type" value="Genomic_DNA"/>
</dbReference>
<protein>
    <submittedName>
        <fullName evidence="3">Heparan-alpha-glucosaminide N-acetyltransferase domain-containing protein</fullName>
    </submittedName>
</protein>
<keyword evidence="1" id="KW-0472">Membrane</keyword>
<feature type="domain" description="Heparan-alpha-glucosaminide N-acetyltransferase catalytic" evidence="2">
    <location>
        <begin position="9"/>
        <end position="238"/>
    </location>
</feature>
<keyword evidence="1" id="KW-1133">Transmembrane helix</keyword>
<reference evidence="3 4" key="1">
    <citation type="submission" date="2024-03" db="EMBL/GenBank/DDBJ databases">
        <title>Human intestinal bacterial collection.</title>
        <authorList>
            <person name="Pauvert C."/>
            <person name="Hitch T.C.A."/>
            <person name="Clavel T."/>
        </authorList>
    </citation>
    <scope>NUCLEOTIDE SEQUENCE [LARGE SCALE GENOMIC DNA]</scope>
    <source>
        <strain evidence="3 4">CLA-JM-H44</strain>
    </source>
</reference>
<feature type="transmembrane region" description="Helical" evidence="1">
    <location>
        <begin position="75"/>
        <end position="94"/>
    </location>
</feature>
<dbReference type="InterPro" id="IPR012429">
    <property type="entry name" value="HGSNAT_cat"/>
</dbReference>
<feature type="transmembrane region" description="Helical" evidence="1">
    <location>
        <begin position="228"/>
        <end position="251"/>
    </location>
</feature>